<protein>
    <submittedName>
        <fullName evidence="1">Uncharacterized protein</fullName>
    </submittedName>
</protein>
<evidence type="ECO:0000313" key="2">
    <source>
        <dbReference type="Proteomes" id="UP001519363"/>
    </source>
</evidence>
<dbReference type="RefSeq" id="WP_086785520.1">
    <property type="nucleotide sequence ID" value="NZ_JAGIOO010000001.1"/>
</dbReference>
<keyword evidence="2" id="KW-1185">Reference proteome</keyword>
<name>A0ABS5AB82_9PSEU</name>
<accession>A0ABS5AB82</accession>
<dbReference type="EMBL" id="JAGIOO010000001">
    <property type="protein sequence ID" value="MBP2473831.1"/>
    <property type="molecule type" value="Genomic_DNA"/>
</dbReference>
<evidence type="ECO:0000313" key="1">
    <source>
        <dbReference type="EMBL" id="MBP2473831.1"/>
    </source>
</evidence>
<organism evidence="1 2">
    <name type="scientific">Crossiella equi</name>
    <dbReference type="NCBI Taxonomy" id="130796"/>
    <lineage>
        <taxon>Bacteria</taxon>
        <taxon>Bacillati</taxon>
        <taxon>Actinomycetota</taxon>
        <taxon>Actinomycetes</taxon>
        <taxon>Pseudonocardiales</taxon>
        <taxon>Pseudonocardiaceae</taxon>
        <taxon>Crossiella</taxon>
    </lineage>
</organism>
<dbReference type="Proteomes" id="UP001519363">
    <property type="component" value="Unassembled WGS sequence"/>
</dbReference>
<gene>
    <name evidence="1" type="ORF">JOF53_002703</name>
</gene>
<proteinExistence type="predicted"/>
<reference evidence="1 2" key="1">
    <citation type="submission" date="2021-03" db="EMBL/GenBank/DDBJ databases">
        <title>Sequencing the genomes of 1000 actinobacteria strains.</title>
        <authorList>
            <person name="Klenk H.-P."/>
        </authorList>
    </citation>
    <scope>NUCLEOTIDE SEQUENCE [LARGE SCALE GENOMIC DNA]</scope>
    <source>
        <strain evidence="1 2">DSM 44580</strain>
    </source>
</reference>
<sequence length="76" mass="8238">MTGMGLKGGNLPGTLTMGLSIRWPNGRTGTAALLLADIPLADYAEFLTNPKSLFVEIIRDLLLDEAWHTRVAATLR</sequence>
<comment type="caution">
    <text evidence="1">The sequence shown here is derived from an EMBL/GenBank/DDBJ whole genome shotgun (WGS) entry which is preliminary data.</text>
</comment>